<dbReference type="PANTHER" id="PTHR24171">
    <property type="entry name" value="ANKYRIN REPEAT DOMAIN-CONTAINING PROTEIN 39-RELATED"/>
    <property type="match status" value="1"/>
</dbReference>
<feature type="repeat" description="ANK" evidence="3">
    <location>
        <begin position="9"/>
        <end position="41"/>
    </location>
</feature>
<dbReference type="AlphaFoldDB" id="A0A9P9ETS7"/>
<dbReference type="SUPFAM" id="SSF48403">
    <property type="entry name" value="Ankyrin repeat"/>
    <property type="match status" value="1"/>
</dbReference>
<name>A0A9P9ETS7_9HYPO</name>
<keyword evidence="1" id="KW-0677">Repeat</keyword>
<accession>A0A9P9ETS7</accession>
<evidence type="ECO:0000313" key="5">
    <source>
        <dbReference type="Proteomes" id="UP000717696"/>
    </source>
</evidence>
<evidence type="ECO:0000313" key="4">
    <source>
        <dbReference type="EMBL" id="KAH7146798.1"/>
    </source>
</evidence>
<evidence type="ECO:0000256" key="2">
    <source>
        <dbReference type="ARBA" id="ARBA00023043"/>
    </source>
</evidence>
<dbReference type="InterPro" id="IPR036770">
    <property type="entry name" value="Ankyrin_rpt-contain_sf"/>
</dbReference>
<dbReference type="PROSITE" id="PS50297">
    <property type="entry name" value="ANK_REP_REGION"/>
    <property type="match status" value="2"/>
</dbReference>
<proteinExistence type="predicted"/>
<sequence>MLCVVGQQGQRTALQAAAKGGYLEIVEKLLAAGANVNAAAGYDGRTALQAAAERGHLEIINRLKPAGALR</sequence>
<dbReference type="Proteomes" id="UP000717696">
    <property type="component" value="Unassembled WGS sequence"/>
</dbReference>
<dbReference type="EMBL" id="JAGMUU010000008">
    <property type="protein sequence ID" value="KAH7146798.1"/>
    <property type="molecule type" value="Genomic_DNA"/>
</dbReference>
<dbReference type="SMART" id="SM00248">
    <property type="entry name" value="ANK"/>
    <property type="match status" value="2"/>
</dbReference>
<dbReference type="Pfam" id="PF12796">
    <property type="entry name" value="Ank_2"/>
    <property type="match status" value="1"/>
</dbReference>
<evidence type="ECO:0000256" key="3">
    <source>
        <dbReference type="PROSITE-ProRule" id="PRU00023"/>
    </source>
</evidence>
<dbReference type="PROSITE" id="PS50088">
    <property type="entry name" value="ANK_REPEAT"/>
    <property type="match status" value="2"/>
</dbReference>
<keyword evidence="5" id="KW-1185">Reference proteome</keyword>
<evidence type="ECO:0000256" key="1">
    <source>
        <dbReference type="ARBA" id="ARBA00022737"/>
    </source>
</evidence>
<reference evidence="4" key="1">
    <citation type="journal article" date="2021" name="Nat. Commun.">
        <title>Genetic determinants of endophytism in the Arabidopsis root mycobiome.</title>
        <authorList>
            <person name="Mesny F."/>
            <person name="Miyauchi S."/>
            <person name="Thiergart T."/>
            <person name="Pickel B."/>
            <person name="Atanasova L."/>
            <person name="Karlsson M."/>
            <person name="Huettel B."/>
            <person name="Barry K.W."/>
            <person name="Haridas S."/>
            <person name="Chen C."/>
            <person name="Bauer D."/>
            <person name="Andreopoulos W."/>
            <person name="Pangilinan J."/>
            <person name="LaButti K."/>
            <person name="Riley R."/>
            <person name="Lipzen A."/>
            <person name="Clum A."/>
            <person name="Drula E."/>
            <person name="Henrissat B."/>
            <person name="Kohler A."/>
            <person name="Grigoriev I.V."/>
            <person name="Martin F.M."/>
            <person name="Hacquard S."/>
        </authorList>
    </citation>
    <scope>NUCLEOTIDE SEQUENCE</scope>
    <source>
        <strain evidence="4">MPI-CAGE-AT-0021</strain>
    </source>
</reference>
<dbReference type="Gene3D" id="1.25.40.20">
    <property type="entry name" value="Ankyrin repeat-containing domain"/>
    <property type="match status" value="1"/>
</dbReference>
<dbReference type="OrthoDB" id="4772757at2759"/>
<feature type="repeat" description="ANK" evidence="3">
    <location>
        <begin position="43"/>
        <end position="70"/>
    </location>
</feature>
<gene>
    <name evidence="4" type="ORF">B0J13DRAFT_441905</name>
</gene>
<dbReference type="InterPro" id="IPR002110">
    <property type="entry name" value="Ankyrin_rpt"/>
</dbReference>
<comment type="caution">
    <text evidence="4">The sequence shown here is derived from an EMBL/GenBank/DDBJ whole genome shotgun (WGS) entry which is preliminary data.</text>
</comment>
<protein>
    <recommendedName>
        <fullName evidence="6">Ankyrin repeat protein</fullName>
    </recommendedName>
</protein>
<keyword evidence="2 3" id="KW-0040">ANK repeat</keyword>
<organism evidence="4 5">
    <name type="scientific">Dactylonectria estremocensis</name>
    <dbReference type="NCBI Taxonomy" id="1079267"/>
    <lineage>
        <taxon>Eukaryota</taxon>
        <taxon>Fungi</taxon>
        <taxon>Dikarya</taxon>
        <taxon>Ascomycota</taxon>
        <taxon>Pezizomycotina</taxon>
        <taxon>Sordariomycetes</taxon>
        <taxon>Hypocreomycetidae</taxon>
        <taxon>Hypocreales</taxon>
        <taxon>Nectriaceae</taxon>
        <taxon>Dactylonectria</taxon>
    </lineage>
</organism>
<evidence type="ECO:0008006" key="6">
    <source>
        <dbReference type="Google" id="ProtNLM"/>
    </source>
</evidence>